<reference evidence="2" key="2">
    <citation type="submission" date="2023-05" db="EMBL/GenBank/DDBJ databases">
        <authorList>
            <consortium name="Lawrence Berkeley National Laboratory"/>
            <person name="Steindorff A."/>
            <person name="Hensen N."/>
            <person name="Bonometti L."/>
            <person name="Westerberg I."/>
            <person name="Brannstrom I.O."/>
            <person name="Guillou S."/>
            <person name="Cros-Aarteil S."/>
            <person name="Calhoun S."/>
            <person name="Haridas S."/>
            <person name="Kuo A."/>
            <person name="Mondo S."/>
            <person name="Pangilinan J."/>
            <person name="Riley R."/>
            <person name="Labutti K."/>
            <person name="Andreopoulos B."/>
            <person name="Lipzen A."/>
            <person name="Chen C."/>
            <person name="Yanf M."/>
            <person name="Daum C."/>
            <person name="Ng V."/>
            <person name="Clum A."/>
            <person name="Ohm R."/>
            <person name="Martin F."/>
            <person name="Silar P."/>
            <person name="Natvig D."/>
            <person name="Lalanne C."/>
            <person name="Gautier V."/>
            <person name="Ament-Velasquez S.L."/>
            <person name="Kruys A."/>
            <person name="Hutchinson M.I."/>
            <person name="Powell A.J."/>
            <person name="Barry K."/>
            <person name="Miller A.N."/>
            <person name="Grigoriev I.V."/>
            <person name="Debuchy R."/>
            <person name="Gladieux P."/>
            <person name="Thoren M.H."/>
            <person name="Johannesson H."/>
        </authorList>
    </citation>
    <scope>NUCLEOTIDE SEQUENCE</scope>
    <source>
        <strain evidence="2">CBS 123565</strain>
    </source>
</reference>
<evidence type="ECO:0000256" key="1">
    <source>
        <dbReference type="SAM" id="MobiDB-lite"/>
    </source>
</evidence>
<feature type="compositionally biased region" description="Polar residues" evidence="1">
    <location>
        <begin position="85"/>
        <end position="96"/>
    </location>
</feature>
<evidence type="ECO:0000313" key="3">
    <source>
        <dbReference type="Proteomes" id="UP001304895"/>
    </source>
</evidence>
<comment type="caution">
    <text evidence="2">The sequence shown here is derived from an EMBL/GenBank/DDBJ whole genome shotgun (WGS) entry which is preliminary data.</text>
</comment>
<feature type="region of interest" description="Disordered" evidence="1">
    <location>
        <begin position="74"/>
        <end position="148"/>
    </location>
</feature>
<feature type="compositionally biased region" description="Polar residues" evidence="1">
    <location>
        <begin position="108"/>
        <end position="117"/>
    </location>
</feature>
<keyword evidence="3" id="KW-1185">Reference proteome</keyword>
<dbReference type="EMBL" id="MU853405">
    <property type="protein sequence ID" value="KAK4135558.1"/>
    <property type="molecule type" value="Genomic_DNA"/>
</dbReference>
<dbReference type="Proteomes" id="UP001304895">
    <property type="component" value="Unassembled WGS sequence"/>
</dbReference>
<gene>
    <name evidence="2" type="ORF">BT67DRAFT_253659</name>
</gene>
<dbReference type="AlphaFoldDB" id="A0AAN6UM34"/>
<evidence type="ECO:0000313" key="2">
    <source>
        <dbReference type="EMBL" id="KAK4135558.1"/>
    </source>
</evidence>
<reference evidence="2" key="1">
    <citation type="journal article" date="2023" name="Mol. Phylogenet. Evol.">
        <title>Genome-scale phylogeny and comparative genomics of the fungal order Sordariales.</title>
        <authorList>
            <person name="Hensen N."/>
            <person name="Bonometti L."/>
            <person name="Westerberg I."/>
            <person name="Brannstrom I.O."/>
            <person name="Guillou S."/>
            <person name="Cros-Aarteil S."/>
            <person name="Calhoun S."/>
            <person name="Haridas S."/>
            <person name="Kuo A."/>
            <person name="Mondo S."/>
            <person name="Pangilinan J."/>
            <person name="Riley R."/>
            <person name="LaButti K."/>
            <person name="Andreopoulos B."/>
            <person name="Lipzen A."/>
            <person name="Chen C."/>
            <person name="Yan M."/>
            <person name="Daum C."/>
            <person name="Ng V."/>
            <person name="Clum A."/>
            <person name="Steindorff A."/>
            <person name="Ohm R.A."/>
            <person name="Martin F."/>
            <person name="Silar P."/>
            <person name="Natvig D.O."/>
            <person name="Lalanne C."/>
            <person name="Gautier V."/>
            <person name="Ament-Velasquez S.L."/>
            <person name="Kruys A."/>
            <person name="Hutchinson M.I."/>
            <person name="Powell A.J."/>
            <person name="Barry K."/>
            <person name="Miller A.N."/>
            <person name="Grigoriev I.V."/>
            <person name="Debuchy R."/>
            <person name="Gladieux P."/>
            <person name="Hiltunen Thoren M."/>
            <person name="Johannesson H."/>
        </authorList>
    </citation>
    <scope>NUCLEOTIDE SEQUENCE</scope>
    <source>
        <strain evidence="2">CBS 123565</strain>
    </source>
</reference>
<sequence length="276" mass="30935">MTLSPWACFDDMIHPILRPTSLGLRNDFACKGLVKSQPRANPGPLLRRQQTHSRHTLKAAMSTQDLTTLGLEVTTNDRPSRCNGAANTQPTGTLFTHSAYIPPPPPARTSQSKSTPGQEAEPVRRRRTQHPTPTTTTKPPPHGTNKHGGWTAAYRVLMTHKAMDCMMMLMLDSQFPEGEEEQVEKDGSNSQPRRGSEAGSHEQNPAMVSGWAASRSLCDPLQYDGVRSDSITDGNYVPTCSRQQAPYRIRYHSKENRRREPRRGHIVKWQEKKALY</sequence>
<feature type="region of interest" description="Disordered" evidence="1">
    <location>
        <begin position="250"/>
        <end position="276"/>
    </location>
</feature>
<feature type="region of interest" description="Disordered" evidence="1">
    <location>
        <begin position="35"/>
        <end position="55"/>
    </location>
</feature>
<protein>
    <submittedName>
        <fullName evidence="2">Uncharacterized protein</fullName>
    </submittedName>
</protein>
<organism evidence="2 3">
    <name type="scientific">Trichocladium antarcticum</name>
    <dbReference type="NCBI Taxonomy" id="1450529"/>
    <lineage>
        <taxon>Eukaryota</taxon>
        <taxon>Fungi</taxon>
        <taxon>Dikarya</taxon>
        <taxon>Ascomycota</taxon>
        <taxon>Pezizomycotina</taxon>
        <taxon>Sordariomycetes</taxon>
        <taxon>Sordariomycetidae</taxon>
        <taxon>Sordariales</taxon>
        <taxon>Chaetomiaceae</taxon>
        <taxon>Trichocladium</taxon>
    </lineage>
</organism>
<accession>A0AAN6UM34</accession>
<feature type="region of interest" description="Disordered" evidence="1">
    <location>
        <begin position="176"/>
        <end position="205"/>
    </location>
</feature>
<proteinExistence type="predicted"/>
<name>A0AAN6UM34_9PEZI</name>